<accession>A0A1Y1XQK4</accession>
<evidence type="ECO:0000313" key="1">
    <source>
        <dbReference type="EMBL" id="ORX88007.1"/>
    </source>
</evidence>
<reference evidence="1 2" key="1">
    <citation type="submission" date="2016-08" db="EMBL/GenBank/DDBJ databases">
        <title>A Parts List for Fungal Cellulosomes Revealed by Comparative Genomics.</title>
        <authorList>
            <consortium name="DOE Joint Genome Institute"/>
            <person name="Haitjema C.H."/>
            <person name="Gilmore S.P."/>
            <person name="Henske J.K."/>
            <person name="Solomon K.V."/>
            <person name="De Groot R."/>
            <person name="Kuo A."/>
            <person name="Mondo S.J."/>
            <person name="Salamov A.A."/>
            <person name="Labutti K."/>
            <person name="Zhao Z."/>
            <person name="Chiniquy J."/>
            <person name="Barry K."/>
            <person name="Brewer H.M."/>
            <person name="Purvine S.O."/>
            <person name="Wright A.T."/>
            <person name="Boxma B."/>
            <person name="Van Alen T."/>
            <person name="Hackstein J.H."/>
            <person name="Baker S.E."/>
            <person name="Grigoriev I.V."/>
            <person name="O'Malley M.A."/>
        </authorList>
    </citation>
    <scope>NUCLEOTIDE SEQUENCE [LARGE SCALE GENOMIC DNA]</scope>
    <source>
        <strain evidence="1 2">S4</strain>
    </source>
</reference>
<sequence>MENFALRQVNNAISKIVHVNAIKTNKIIGNKINKLSRFIHSTPKMTCKDATVTPKLTSFTIKLQSKMNHAIQTPTINDNAAMKSDIGVESWIKKHYTPYEGDSFLSNFENN</sequence>
<gene>
    <name evidence="1" type="ORF">BCR32DRAFT_227575</name>
</gene>
<dbReference type="Proteomes" id="UP000193944">
    <property type="component" value="Unassembled WGS sequence"/>
</dbReference>
<evidence type="ECO:0000313" key="2">
    <source>
        <dbReference type="Proteomes" id="UP000193944"/>
    </source>
</evidence>
<dbReference type="EMBL" id="MCFG01000003">
    <property type="protein sequence ID" value="ORX88007.1"/>
    <property type="molecule type" value="Genomic_DNA"/>
</dbReference>
<organism evidence="1 2">
    <name type="scientific">Anaeromyces robustus</name>
    <dbReference type="NCBI Taxonomy" id="1754192"/>
    <lineage>
        <taxon>Eukaryota</taxon>
        <taxon>Fungi</taxon>
        <taxon>Fungi incertae sedis</taxon>
        <taxon>Chytridiomycota</taxon>
        <taxon>Chytridiomycota incertae sedis</taxon>
        <taxon>Neocallimastigomycetes</taxon>
        <taxon>Neocallimastigales</taxon>
        <taxon>Neocallimastigaceae</taxon>
        <taxon>Anaeromyces</taxon>
    </lineage>
</organism>
<proteinExistence type="predicted"/>
<dbReference type="STRING" id="1754192.A0A1Y1XQK4"/>
<dbReference type="AlphaFoldDB" id="A0A1Y1XQK4"/>
<dbReference type="OrthoDB" id="10605738at2759"/>
<keyword evidence="2" id="KW-1185">Reference proteome</keyword>
<reference evidence="1 2" key="2">
    <citation type="submission" date="2016-08" db="EMBL/GenBank/DDBJ databases">
        <title>Pervasive Adenine N6-methylation of Active Genes in Fungi.</title>
        <authorList>
            <consortium name="DOE Joint Genome Institute"/>
            <person name="Mondo S.J."/>
            <person name="Dannebaum R.O."/>
            <person name="Kuo R.C."/>
            <person name="Labutti K."/>
            <person name="Haridas S."/>
            <person name="Kuo A."/>
            <person name="Salamov A."/>
            <person name="Ahrendt S.R."/>
            <person name="Lipzen A."/>
            <person name="Sullivan W."/>
            <person name="Andreopoulos W.B."/>
            <person name="Clum A."/>
            <person name="Lindquist E."/>
            <person name="Daum C."/>
            <person name="Ramamoorthy G.K."/>
            <person name="Gryganskyi A."/>
            <person name="Culley D."/>
            <person name="Magnuson J.K."/>
            <person name="James T.Y."/>
            <person name="O'Malley M.A."/>
            <person name="Stajich J.E."/>
            <person name="Spatafora J.W."/>
            <person name="Visel A."/>
            <person name="Grigoriev I.V."/>
        </authorList>
    </citation>
    <scope>NUCLEOTIDE SEQUENCE [LARGE SCALE GENOMIC DNA]</scope>
    <source>
        <strain evidence="1 2">S4</strain>
    </source>
</reference>
<protein>
    <submittedName>
        <fullName evidence="1">Uncharacterized protein</fullName>
    </submittedName>
</protein>
<name>A0A1Y1XQK4_9FUNG</name>
<comment type="caution">
    <text evidence="1">The sequence shown here is derived from an EMBL/GenBank/DDBJ whole genome shotgun (WGS) entry which is preliminary data.</text>
</comment>